<dbReference type="RefSeq" id="WP_261758885.1">
    <property type="nucleotide sequence ID" value="NZ_CP104562.2"/>
</dbReference>
<reference evidence="2" key="1">
    <citation type="submission" date="2022-10" db="EMBL/GenBank/DDBJ databases">
        <title>Characterization and whole genome sequencing of a new Roseateles species, isolated from fresh water.</title>
        <authorList>
            <person name="Guliayeva D.Y."/>
            <person name="Akhremchuk A.E."/>
            <person name="Sikolenko M.A."/>
            <person name="Valentovich L.N."/>
            <person name="Sidarenka A.V."/>
        </authorList>
    </citation>
    <scope>NUCLEOTIDE SEQUENCE</scope>
    <source>
        <strain evidence="2">BIM B-1768</strain>
    </source>
</reference>
<dbReference type="InterPro" id="IPR025421">
    <property type="entry name" value="DUF4148"/>
</dbReference>
<evidence type="ECO:0000313" key="2">
    <source>
        <dbReference type="EMBL" id="UXH79065.1"/>
    </source>
</evidence>
<sequence length="142" mass="14965">MSKIISVAVVSSLFAGLIAFSGVAAAQASDKPLTREQVVAQLQAARASGELARVQSENGSFSPIEIGSSRVSRAQVIEELKRSQASGEIDAAFRDSHAYPAPLVTKSASSPVTREQVKAELERARKSGEFARLNGNDSHVGL</sequence>
<dbReference type="EMBL" id="CP104562">
    <property type="protein sequence ID" value="UXH79065.1"/>
    <property type="molecule type" value="Genomic_DNA"/>
</dbReference>
<name>A0ABY6B2L0_9BURK</name>
<keyword evidence="1" id="KW-0732">Signal</keyword>
<gene>
    <name evidence="2" type="ORF">N4261_03775</name>
</gene>
<protein>
    <submittedName>
        <fullName evidence="2">DUF4148 domain-containing protein</fullName>
    </submittedName>
</protein>
<organism evidence="2 3">
    <name type="scientific">Roseateles amylovorans</name>
    <dbReference type="NCBI Taxonomy" id="2978473"/>
    <lineage>
        <taxon>Bacteria</taxon>
        <taxon>Pseudomonadati</taxon>
        <taxon>Pseudomonadota</taxon>
        <taxon>Betaproteobacteria</taxon>
        <taxon>Burkholderiales</taxon>
        <taxon>Sphaerotilaceae</taxon>
        <taxon>Roseateles</taxon>
    </lineage>
</organism>
<feature type="signal peptide" evidence="1">
    <location>
        <begin position="1"/>
        <end position="26"/>
    </location>
</feature>
<proteinExistence type="predicted"/>
<keyword evidence="3" id="KW-1185">Reference proteome</keyword>
<accession>A0ABY6B2L0</accession>
<dbReference type="Pfam" id="PF13663">
    <property type="entry name" value="DUF4148"/>
    <property type="match status" value="2"/>
</dbReference>
<feature type="chain" id="PRO_5047469616" evidence="1">
    <location>
        <begin position="27"/>
        <end position="142"/>
    </location>
</feature>
<evidence type="ECO:0000313" key="3">
    <source>
        <dbReference type="Proteomes" id="UP001064933"/>
    </source>
</evidence>
<dbReference type="Proteomes" id="UP001064933">
    <property type="component" value="Chromosome"/>
</dbReference>
<evidence type="ECO:0000256" key="1">
    <source>
        <dbReference type="SAM" id="SignalP"/>
    </source>
</evidence>